<dbReference type="EMBL" id="JAOWKY010000001">
    <property type="protein sequence ID" value="MCV2867376.1"/>
    <property type="molecule type" value="Genomic_DNA"/>
</dbReference>
<reference evidence="7 8" key="1">
    <citation type="submission" date="2022-10" db="EMBL/GenBank/DDBJ databases">
        <title>Defluviimonas sp. nov., isolated from ocean surface water.</title>
        <authorList>
            <person name="He W."/>
            <person name="Wang L."/>
            <person name="Zhang D.-F."/>
        </authorList>
    </citation>
    <scope>NUCLEOTIDE SEQUENCE [LARGE SCALE GENOMIC DNA]</scope>
    <source>
        <strain evidence="7 8">WL0002</strain>
    </source>
</reference>
<evidence type="ECO:0000313" key="7">
    <source>
        <dbReference type="EMBL" id="MCV2867376.1"/>
    </source>
</evidence>
<evidence type="ECO:0000256" key="6">
    <source>
        <dbReference type="SAM" id="Phobius"/>
    </source>
</evidence>
<gene>
    <name evidence="7" type="ORF">OEW28_01880</name>
</gene>
<keyword evidence="3 6" id="KW-0812">Transmembrane</keyword>
<proteinExistence type="inferred from homology"/>
<comment type="caution">
    <text evidence="7">The sequence shown here is derived from an EMBL/GenBank/DDBJ whole genome shotgun (WGS) entry which is preliminary data.</text>
</comment>
<evidence type="ECO:0000256" key="1">
    <source>
        <dbReference type="ARBA" id="ARBA00004141"/>
    </source>
</evidence>
<evidence type="ECO:0000256" key="3">
    <source>
        <dbReference type="ARBA" id="ARBA00022692"/>
    </source>
</evidence>
<feature type="transmembrane region" description="Helical" evidence="6">
    <location>
        <begin position="97"/>
        <end position="118"/>
    </location>
</feature>
<accession>A0ABT2Z9D1</accession>
<dbReference type="NCBIfam" id="NF047825">
    <property type="entry name" value="T-richsensTspOAlph"/>
    <property type="match status" value="1"/>
</dbReference>
<evidence type="ECO:0000256" key="2">
    <source>
        <dbReference type="ARBA" id="ARBA00007524"/>
    </source>
</evidence>
<keyword evidence="8" id="KW-1185">Reference proteome</keyword>
<dbReference type="PANTHER" id="PTHR10057">
    <property type="entry name" value="PERIPHERAL-TYPE BENZODIAZEPINE RECEPTOR"/>
    <property type="match status" value="1"/>
</dbReference>
<dbReference type="RefSeq" id="WP_263733029.1">
    <property type="nucleotide sequence ID" value="NZ_JAOWKY010000001.1"/>
</dbReference>
<comment type="similarity">
    <text evidence="2">Belongs to the TspO/BZRP family.</text>
</comment>
<feature type="transmembrane region" description="Helical" evidence="6">
    <location>
        <begin position="43"/>
        <end position="64"/>
    </location>
</feature>
<dbReference type="InterPro" id="IPR038330">
    <property type="entry name" value="TspO/MBR-related_sf"/>
</dbReference>
<keyword evidence="5 6" id="KW-0472">Membrane</keyword>
<evidence type="ECO:0000313" key="8">
    <source>
        <dbReference type="Proteomes" id="UP001652542"/>
    </source>
</evidence>
<dbReference type="Gene3D" id="1.20.1260.100">
    <property type="entry name" value="TspO/MBR protein"/>
    <property type="match status" value="1"/>
</dbReference>
<evidence type="ECO:0000256" key="5">
    <source>
        <dbReference type="ARBA" id="ARBA00023136"/>
    </source>
</evidence>
<evidence type="ECO:0000256" key="4">
    <source>
        <dbReference type="ARBA" id="ARBA00022989"/>
    </source>
</evidence>
<dbReference type="PIRSF" id="PIRSF005859">
    <property type="entry name" value="PBR"/>
    <property type="match status" value="1"/>
</dbReference>
<dbReference type="Pfam" id="PF03073">
    <property type="entry name" value="TspO_MBR"/>
    <property type="match status" value="1"/>
</dbReference>
<dbReference type="CDD" id="cd15904">
    <property type="entry name" value="TSPO_MBR"/>
    <property type="match status" value="1"/>
</dbReference>
<sequence length="154" mass="16835">MSEAWIFGVFLLASGAAAATGVIFKPGAWYESLKKPSWTPAKWVFPVVWTSLYLLMAWAAARVAVLPENGLAMALFAAQIALNTLWTPVFFGGHRIGLGLAVLVCLLVIVIWAAWVFLSLDLIAGFAMAPYVLWLCLATALNYWIWRNNSSAVS</sequence>
<dbReference type="InterPro" id="IPR004307">
    <property type="entry name" value="TspO_MBR"/>
</dbReference>
<dbReference type="PANTHER" id="PTHR10057:SF0">
    <property type="entry name" value="TRANSLOCATOR PROTEIN"/>
    <property type="match status" value="1"/>
</dbReference>
<protein>
    <submittedName>
        <fullName evidence="7">Tryptophan-rich sensory protein</fullName>
    </submittedName>
</protein>
<organism evidence="7 8">
    <name type="scientific">Albidovulum marisflavi</name>
    <dbReference type="NCBI Taxonomy" id="2984159"/>
    <lineage>
        <taxon>Bacteria</taxon>
        <taxon>Pseudomonadati</taxon>
        <taxon>Pseudomonadota</taxon>
        <taxon>Alphaproteobacteria</taxon>
        <taxon>Rhodobacterales</taxon>
        <taxon>Paracoccaceae</taxon>
        <taxon>Albidovulum</taxon>
    </lineage>
</organism>
<name>A0ABT2Z9D1_9RHOB</name>
<comment type="subcellular location">
    <subcellularLocation>
        <location evidence="1">Membrane</location>
        <topology evidence="1">Multi-pass membrane protein</topology>
    </subcellularLocation>
</comment>
<dbReference type="Proteomes" id="UP001652542">
    <property type="component" value="Unassembled WGS sequence"/>
</dbReference>
<feature type="transmembrane region" description="Helical" evidence="6">
    <location>
        <begin position="71"/>
        <end position="91"/>
    </location>
</feature>
<keyword evidence="4 6" id="KW-1133">Transmembrane helix</keyword>
<feature type="transmembrane region" description="Helical" evidence="6">
    <location>
        <begin position="125"/>
        <end position="146"/>
    </location>
</feature>